<dbReference type="Gene3D" id="3.10.310.10">
    <property type="entry name" value="Diaminopimelate Epimerase, Chain A, domain 1"/>
    <property type="match status" value="2"/>
</dbReference>
<dbReference type="PANTHER" id="PTHR13774">
    <property type="entry name" value="PHENAZINE BIOSYNTHESIS PROTEIN"/>
    <property type="match status" value="1"/>
</dbReference>
<dbReference type="SUPFAM" id="SSF54506">
    <property type="entry name" value="Diaminopimelate epimerase-like"/>
    <property type="match status" value="1"/>
</dbReference>
<evidence type="ECO:0000256" key="1">
    <source>
        <dbReference type="ARBA" id="ARBA00008270"/>
    </source>
</evidence>
<keyword evidence="2" id="KW-0413">Isomerase</keyword>
<reference evidence="3" key="1">
    <citation type="journal article" date="2019" name="Environ. Microbiol.">
        <title>Fungal ecological strategies reflected in gene transcription - a case study of two litter decomposers.</title>
        <authorList>
            <person name="Barbi F."/>
            <person name="Kohler A."/>
            <person name="Barry K."/>
            <person name="Baskaran P."/>
            <person name="Daum C."/>
            <person name="Fauchery L."/>
            <person name="Ihrmark K."/>
            <person name="Kuo A."/>
            <person name="LaButti K."/>
            <person name="Lipzen A."/>
            <person name="Morin E."/>
            <person name="Grigoriev I.V."/>
            <person name="Henrissat B."/>
            <person name="Lindahl B."/>
            <person name="Martin F."/>
        </authorList>
    </citation>
    <scope>NUCLEOTIDE SEQUENCE</scope>
    <source>
        <strain evidence="3">JB14</strain>
    </source>
</reference>
<protein>
    <submittedName>
        <fullName evidence="3">Diaminopimelate epimerase-like protein</fullName>
    </submittedName>
</protein>
<dbReference type="Pfam" id="PF02567">
    <property type="entry name" value="PhzC-PhzF"/>
    <property type="match status" value="1"/>
</dbReference>
<keyword evidence="4" id="KW-1185">Reference proteome</keyword>
<dbReference type="PANTHER" id="PTHR13774:SF17">
    <property type="entry name" value="PHENAZINE BIOSYNTHESIS-LIKE DOMAIN-CONTAINING PROTEIN"/>
    <property type="match status" value="1"/>
</dbReference>
<dbReference type="InterPro" id="IPR003719">
    <property type="entry name" value="Phenazine_PhzF-like"/>
</dbReference>
<evidence type="ECO:0000313" key="3">
    <source>
        <dbReference type="EMBL" id="KAE9409163.1"/>
    </source>
</evidence>
<dbReference type="Proteomes" id="UP000799118">
    <property type="component" value="Unassembled WGS sequence"/>
</dbReference>
<name>A0A6A4IHH9_9AGAR</name>
<sequence>MSSSESFDYYLVAAFSNQPFGGNPAIVAFLDPKETPEDVLANIAATFNQPMVAFLSKEPPTLDASSERFSVRYFTPEKEGSFCVHATLAAAKVIFQTGRVGKEVKSFEFMTKGRGTVTACKVTSEEGDWIELDLVKGELAEVSEPEKKRIVNIVNGAFGKTFTILHVAKGMKPYGYCLLVEVDEKDDIKNSSIVNADLWRETGYTINAITARSTTGNEHFTSRVFIPIASLGNEDPVCGSAHTLLGPYWAEKQDLADGKEIKAAQVSRRGGDLRIFWVNGAANLKIRGEATMNATGTFFF</sequence>
<comment type="similarity">
    <text evidence="1">Belongs to the PhzF family.</text>
</comment>
<accession>A0A6A4IHH9</accession>
<organism evidence="3 4">
    <name type="scientific">Gymnopus androsaceus JB14</name>
    <dbReference type="NCBI Taxonomy" id="1447944"/>
    <lineage>
        <taxon>Eukaryota</taxon>
        <taxon>Fungi</taxon>
        <taxon>Dikarya</taxon>
        <taxon>Basidiomycota</taxon>
        <taxon>Agaricomycotina</taxon>
        <taxon>Agaricomycetes</taxon>
        <taxon>Agaricomycetidae</taxon>
        <taxon>Agaricales</taxon>
        <taxon>Marasmiineae</taxon>
        <taxon>Omphalotaceae</taxon>
        <taxon>Gymnopus</taxon>
    </lineage>
</organism>
<gene>
    <name evidence="3" type="ORF">BT96DRAFT_962348</name>
</gene>
<dbReference type="AlphaFoldDB" id="A0A6A4IHH9"/>
<evidence type="ECO:0000256" key="2">
    <source>
        <dbReference type="ARBA" id="ARBA00023235"/>
    </source>
</evidence>
<dbReference type="PIRSF" id="PIRSF016184">
    <property type="entry name" value="PhzC_PhzF"/>
    <property type="match status" value="1"/>
</dbReference>
<dbReference type="GO" id="GO:0016853">
    <property type="term" value="F:isomerase activity"/>
    <property type="evidence" value="ECO:0007669"/>
    <property type="project" value="UniProtKB-KW"/>
</dbReference>
<proteinExistence type="inferred from homology"/>
<dbReference type="OrthoDB" id="75169at2759"/>
<dbReference type="EMBL" id="ML769388">
    <property type="protein sequence ID" value="KAE9409163.1"/>
    <property type="molecule type" value="Genomic_DNA"/>
</dbReference>
<evidence type="ECO:0000313" key="4">
    <source>
        <dbReference type="Proteomes" id="UP000799118"/>
    </source>
</evidence>
<dbReference type="GO" id="GO:0005737">
    <property type="term" value="C:cytoplasm"/>
    <property type="evidence" value="ECO:0007669"/>
    <property type="project" value="TreeGrafter"/>
</dbReference>